<evidence type="ECO:0000256" key="6">
    <source>
        <dbReference type="ARBA" id="ARBA00022840"/>
    </source>
</evidence>
<evidence type="ECO:0000256" key="8">
    <source>
        <dbReference type="ARBA" id="ARBA00048113"/>
    </source>
</evidence>
<dbReference type="Pfam" id="PF00265">
    <property type="entry name" value="TK"/>
    <property type="match status" value="1"/>
</dbReference>
<dbReference type="WBParaSite" id="jg2768">
    <property type="protein sequence ID" value="jg2768"/>
    <property type="gene ID" value="jg2768"/>
</dbReference>
<evidence type="ECO:0000256" key="1">
    <source>
        <dbReference type="ARBA" id="ARBA00007587"/>
    </source>
</evidence>
<dbReference type="GO" id="GO:0046104">
    <property type="term" value="P:thymidine metabolic process"/>
    <property type="evidence" value="ECO:0007669"/>
    <property type="project" value="TreeGrafter"/>
</dbReference>
<keyword evidence="11" id="KW-1185">Reference proteome</keyword>
<name>A0A915E758_9BILA</name>
<dbReference type="Gene3D" id="3.30.60.20">
    <property type="match status" value="1"/>
</dbReference>
<dbReference type="InterPro" id="IPR001267">
    <property type="entry name" value="Thymidine_kinase"/>
</dbReference>
<evidence type="ECO:0000256" key="2">
    <source>
        <dbReference type="ARBA" id="ARBA00022634"/>
    </source>
</evidence>
<dbReference type="GO" id="GO:0004797">
    <property type="term" value="F:thymidine kinase activity"/>
    <property type="evidence" value="ECO:0007669"/>
    <property type="project" value="UniProtKB-EC"/>
</dbReference>
<keyword evidence="6 9" id="KW-0067">ATP-binding</keyword>
<accession>A0A915E758</accession>
<dbReference type="Gene3D" id="3.40.50.300">
    <property type="entry name" value="P-loop containing nucleotide triphosphate hydrolases"/>
    <property type="match status" value="1"/>
</dbReference>
<dbReference type="SUPFAM" id="SSF52540">
    <property type="entry name" value="P-loop containing nucleoside triphosphate hydrolases"/>
    <property type="match status" value="1"/>
</dbReference>
<proteinExistence type="inferred from homology"/>
<evidence type="ECO:0000256" key="9">
    <source>
        <dbReference type="RuleBase" id="RU000544"/>
    </source>
</evidence>
<dbReference type="PANTHER" id="PTHR11441:SF0">
    <property type="entry name" value="THYMIDINE KINASE, CYTOSOLIC"/>
    <property type="match status" value="1"/>
</dbReference>
<dbReference type="SUPFAM" id="SSF57716">
    <property type="entry name" value="Glucocorticoid receptor-like (DNA-binding domain)"/>
    <property type="match status" value="1"/>
</dbReference>
<evidence type="ECO:0000256" key="10">
    <source>
        <dbReference type="RuleBase" id="RU004165"/>
    </source>
</evidence>
<dbReference type="AlphaFoldDB" id="A0A915E758"/>
<evidence type="ECO:0000313" key="11">
    <source>
        <dbReference type="Proteomes" id="UP000887574"/>
    </source>
</evidence>
<dbReference type="EC" id="2.7.1.21" evidence="9"/>
<reference evidence="12" key="1">
    <citation type="submission" date="2022-11" db="UniProtKB">
        <authorList>
            <consortium name="WormBaseParasite"/>
        </authorList>
    </citation>
    <scope>IDENTIFICATION</scope>
</reference>
<organism evidence="11 12">
    <name type="scientific">Ditylenchus dipsaci</name>
    <dbReference type="NCBI Taxonomy" id="166011"/>
    <lineage>
        <taxon>Eukaryota</taxon>
        <taxon>Metazoa</taxon>
        <taxon>Ecdysozoa</taxon>
        <taxon>Nematoda</taxon>
        <taxon>Chromadorea</taxon>
        <taxon>Rhabditida</taxon>
        <taxon>Tylenchina</taxon>
        <taxon>Tylenchomorpha</taxon>
        <taxon>Sphaerularioidea</taxon>
        <taxon>Anguinidae</taxon>
        <taxon>Anguininae</taxon>
        <taxon>Ditylenchus</taxon>
    </lineage>
</organism>
<keyword evidence="2 9" id="KW-0237">DNA synthesis</keyword>
<comment type="subunit">
    <text evidence="7">Homotetramer. Tetramerization from dimerization is induced by ATP and increases catalytic efficiency due to a high affinity for thymidine. Tetramerization is inhibited by phosphorylation at Ser-13. Interacts (via the KEN box) with FZR1.</text>
</comment>
<protein>
    <recommendedName>
        <fullName evidence="9">Thymidine kinase</fullName>
        <ecNumber evidence="9">2.7.1.21</ecNumber>
    </recommendedName>
</protein>
<keyword evidence="5 9" id="KW-0418">Kinase</keyword>
<evidence type="ECO:0000313" key="12">
    <source>
        <dbReference type="WBParaSite" id="jg2768"/>
    </source>
</evidence>
<dbReference type="PANTHER" id="PTHR11441">
    <property type="entry name" value="THYMIDINE KINASE"/>
    <property type="match status" value="1"/>
</dbReference>
<dbReference type="GO" id="GO:0005524">
    <property type="term" value="F:ATP binding"/>
    <property type="evidence" value="ECO:0007669"/>
    <property type="project" value="UniProtKB-KW"/>
</dbReference>
<comment type="similarity">
    <text evidence="1 10">Belongs to the thymidine kinase family.</text>
</comment>
<comment type="catalytic activity">
    <reaction evidence="8">
        <text>thymidine + ATP = dTMP + ADP + H(+)</text>
        <dbReference type="Rhea" id="RHEA:19129"/>
        <dbReference type="ChEBI" id="CHEBI:15378"/>
        <dbReference type="ChEBI" id="CHEBI:17748"/>
        <dbReference type="ChEBI" id="CHEBI:30616"/>
        <dbReference type="ChEBI" id="CHEBI:63528"/>
        <dbReference type="ChEBI" id="CHEBI:456216"/>
        <dbReference type="EC" id="2.7.1.21"/>
    </reaction>
    <physiologicalReaction direction="left-to-right" evidence="8">
        <dbReference type="Rhea" id="RHEA:19130"/>
    </physiologicalReaction>
</comment>
<evidence type="ECO:0000256" key="7">
    <source>
        <dbReference type="ARBA" id="ARBA00046642"/>
    </source>
</evidence>
<evidence type="ECO:0000256" key="5">
    <source>
        <dbReference type="ARBA" id="ARBA00022777"/>
    </source>
</evidence>
<keyword evidence="3 9" id="KW-0808">Transferase</keyword>
<dbReference type="InterPro" id="IPR027417">
    <property type="entry name" value="P-loop_NTPase"/>
</dbReference>
<sequence>MDCQCQPYQCHWRGSIHLIIGPMFSGKTTELFRLTKRHTLAGKKVVVVKYARDNRYDATMACTHDLNKMEAVSAVLLGDVFHDIEKYDVIGIDEGQFFEDVVLQSEIFSEIGQQRKNGYYCSFERDYLQKPFQNITMLFSLAERIDKLSAVCQACGHSASFTHRKSQSAKRELIGGEEIYQAVCRVCLFQHQNDQNEAENESLTRGCSSPVPELSPVKRMLSLENFDSETASLQCKKRANA</sequence>
<evidence type="ECO:0000256" key="3">
    <source>
        <dbReference type="ARBA" id="ARBA00022679"/>
    </source>
</evidence>
<dbReference type="Proteomes" id="UP000887574">
    <property type="component" value="Unplaced"/>
</dbReference>
<keyword evidence="4 9" id="KW-0547">Nucleotide-binding</keyword>
<dbReference type="GO" id="GO:0071897">
    <property type="term" value="P:DNA biosynthetic process"/>
    <property type="evidence" value="ECO:0007669"/>
    <property type="project" value="UniProtKB-KW"/>
</dbReference>
<evidence type="ECO:0000256" key="4">
    <source>
        <dbReference type="ARBA" id="ARBA00022741"/>
    </source>
</evidence>